<organism evidence="1">
    <name type="scientific">freshwater metagenome</name>
    <dbReference type="NCBI Taxonomy" id="449393"/>
    <lineage>
        <taxon>unclassified sequences</taxon>
        <taxon>metagenomes</taxon>
        <taxon>ecological metagenomes</taxon>
    </lineage>
</organism>
<accession>A0A6J7EC92</accession>
<reference evidence="1" key="1">
    <citation type="submission" date="2020-05" db="EMBL/GenBank/DDBJ databases">
        <authorList>
            <person name="Chiriac C."/>
            <person name="Salcher M."/>
            <person name="Ghai R."/>
            <person name="Kavagutti S V."/>
        </authorList>
    </citation>
    <scope>NUCLEOTIDE SEQUENCE</scope>
</reference>
<protein>
    <submittedName>
        <fullName evidence="1">Unannotated protein</fullName>
    </submittedName>
</protein>
<dbReference type="PROSITE" id="PS51257">
    <property type="entry name" value="PROKAR_LIPOPROTEIN"/>
    <property type="match status" value="1"/>
</dbReference>
<dbReference type="AlphaFoldDB" id="A0A6J7EC92"/>
<evidence type="ECO:0000313" key="1">
    <source>
        <dbReference type="EMBL" id="CAB4878945.1"/>
    </source>
</evidence>
<gene>
    <name evidence="1" type="ORF">UFOPK3401_01266</name>
</gene>
<proteinExistence type="predicted"/>
<dbReference type="Gene3D" id="3.40.50.2300">
    <property type="match status" value="2"/>
</dbReference>
<dbReference type="SUPFAM" id="SSF53822">
    <property type="entry name" value="Periplasmic binding protein-like I"/>
    <property type="match status" value="1"/>
</dbReference>
<sequence length="476" mass="50003">MNSSRLTMFRSVVALLACAALIAGCSGSKGSSNSGQGGSGAGAGAANAAGGGADQASPGVTADTVNVGYLVVDIGELSKNLGFKNIEDGGFDVTSKGIQAVVNYVNTNGGVGGRKINPIIKPYLGQNDAPDYAEAQCRAFTQDSQVFAIAMDGQFQNNARPCYKSARAIMLDQTYVPHDQQEFNEYSPYLWSTSLPNFDTFVKNLLVTLKNSGWFDGAQGVAVLAPDAEVSRRVSTSIVAPYLQSIGVTKSANYFIDISNIGTLGATSSAALTGAKNKGLDRVLTIGGERILAVALSASEAQDLKARYSITSYDNPAFFVDNPGTIVPEARVGMAGLGFSPSSDMRADSSTEPFPDPARPNEGLCKQIIDGAGAAPPEGKRENYRVVMQFCDATLLLKSALDKAPKDLTPNAFKNAMWSLGSSYTSAVAYGTNWSTGQYAGVTTVKGLYWDNSCTLSDRTDKGCFRFGTGDQPLVP</sequence>
<dbReference type="InterPro" id="IPR028082">
    <property type="entry name" value="Peripla_BP_I"/>
</dbReference>
<name>A0A6J7EC92_9ZZZZ</name>
<dbReference type="EMBL" id="CAFBLM010000068">
    <property type="protein sequence ID" value="CAB4878945.1"/>
    <property type="molecule type" value="Genomic_DNA"/>
</dbReference>